<evidence type="ECO:0000313" key="3">
    <source>
        <dbReference type="Proteomes" id="UP001153269"/>
    </source>
</evidence>
<protein>
    <submittedName>
        <fullName evidence="2">Uncharacterized protein</fullName>
    </submittedName>
</protein>
<gene>
    <name evidence="2" type="ORF">PLEPLA_LOCUS39743</name>
</gene>
<dbReference type="EMBL" id="CADEAL010004112">
    <property type="protein sequence ID" value="CAB1452004.1"/>
    <property type="molecule type" value="Genomic_DNA"/>
</dbReference>
<comment type="caution">
    <text evidence="2">The sequence shown here is derived from an EMBL/GenBank/DDBJ whole genome shotgun (WGS) entry which is preliminary data.</text>
</comment>
<evidence type="ECO:0000313" key="2">
    <source>
        <dbReference type="EMBL" id="CAB1452004.1"/>
    </source>
</evidence>
<proteinExistence type="predicted"/>
<dbReference type="Proteomes" id="UP001153269">
    <property type="component" value="Unassembled WGS sequence"/>
</dbReference>
<name>A0A9N7VM23_PLEPL</name>
<reference evidence="2" key="1">
    <citation type="submission" date="2020-03" db="EMBL/GenBank/DDBJ databases">
        <authorList>
            <person name="Weist P."/>
        </authorList>
    </citation>
    <scope>NUCLEOTIDE SEQUENCE</scope>
</reference>
<feature type="compositionally biased region" description="Basic and acidic residues" evidence="1">
    <location>
        <begin position="74"/>
        <end position="86"/>
    </location>
</feature>
<keyword evidence="3" id="KW-1185">Reference proteome</keyword>
<dbReference type="AlphaFoldDB" id="A0A9N7VM23"/>
<feature type="region of interest" description="Disordered" evidence="1">
    <location>
        <begin position="1"/>
        <end position="94"/>
    </location>
</feature>
<sequence>MQTGGAGDQPSDLLVIGRPMSPEPQPVRSGAFTVGSSGGLIPNSDLTSTRDNYLPPTRFPVAKIPTPSNHKLKAKEDSFKNSTKEIGRRRKERAALSARPLHLLVSPETIPSCVMGTRAVADPEKGAVKPNRDNLPPA</sequence>
<organism evidence="2 3">
    <name type="scientific">Pleuronectes platessa</name>
    <name type="common">European plaice</name>
    <dbReference type="NCBI Taxonomy" id="8262"/>
    <lineage>
        <taxon>Eukaryota</taxon>
        <taxon>Metazoa</taxon>
        <taxon>Chordata</taxon>
        <taxon>Craniata</taxon>
        <taxon>Vertebrata</taxon>
        <taxon>Euteleostomi</taxon>
        <taxon>Actinopterygii</taxon>
        <taxon>Neopterygii</taxon>
        <taxon>Teleostei</taxon>
        <taxon>Neoteleostei</taxon>
        <taxon>Acanthomorphata</taxon>
        <taxon>Carangaria</taxon>
        <taxon>Pleuronectiformes</taxon>
        <taxon>Pleuronectoidei</taxon>
        <taxon>Pleuronectidae</taxon>
        <taxon>Pleuronectes</taxon>
    </lineage>
</organism>
<accession>A0A9N7VM23</accession>
<evidence type="ECO:0000256" key="1">
    <source>
        <dbReference type="SAM" id="MobiDB-lite"/>
    </source>
</evidence>